<sequence>MNVNPHGPPPENHLVWAILTTVLCCMPLGIVAIIKAAKVEQLWYQGRYEEAQKAADDAKKFSIWSAASIGILLFLYLIVILFAFIIQIAANS</sequence>
<evidence type="ECO:0000256" key="4">
    <source>
        <dbReference type="ARBA" id="ARBA00023136"/>
    </source>
</evidence>
<evidence type="ECO:0000313" key="6">
    <source>
        <dbReference type="EMBL" id="MFC7356306.1"/>
    </source>
</evidence>
<comment type="caution">
    <text evidence="6">The sequence shown here is derived from an EMBL/GenBank/DDBJ whole genome shotgun (WGS) entry which is preliminary data.</text>
</comment>
<dbReference type="PANTHER" id="PTHR14948">
    <property type="entry name" value="NG5"/>
    <property type="match status" value="1"/>
</dbReference>
<dbReference type="Proteomes" id="UP001596415">
    <property type="component" value="Unassembled WGS sequence"/>
</dbReference>
<evidence type="ECO:0000256" key="3">
    <source>
        <dbReference type="ARBA" id="ARBA00022989"/>
    </source>
</evidence>
<dbReference type="Pfam" id="PF04505">
    <property type="entry name" value="CD225"/>
    <property type="match status" value="1"/>
</dbReference>
<keyword evidence="2 5" id="KW-0812">Transmembrane</keyword>
<feature type="transmembrane region" description="Helical" evidence="5">
    <location>
        <begin position="69"/>
        <end position="90"/>
    </location>
</feature>
<evidence type="ECO:0000256" key="2">
    <source>
        <dbReference type="ARBA" id="ARBA00022692"/>
    </source>
</evidence>
<keyword evidence="4 5" id="KW-0472">Membrane</keyword>
<evidence type="ECO:0000313" key="7">
    <source>
        <dbReference type="Proteomes" id="UP001596415"/>
    </source>
</evidence>
<accession>A0ABW2MRH4</accession>
<comment type="subcellular location">
    <subcellularLocation>
        <location evidence="1">Membrane</location>
    </subcellularLocation>
</comment>
<evidence type="ECO:0000256" key="5">
    <source>
        <dbReference type="SAM" id="Phobius"/>
    </source>
</evidence>
<evidence type="ECO:0000256" key="1">
    <source>
        <dbReference type="ARBA" id="ARBA00004370"/>
    </source>
</evidence>
<proteinExistence type="predicted"/>
<organism evidence="6 7">
    <name type="scientific">Jejudonia soesokkakensis</name>
    <dbReference type="NCBI Taxonomy" id="1323432"/>
    <lineage>
        <taxon>Bacteria</taxon>
        <taxon>Pseudomonadati</taxon>
        <taxon>Bacteroidota</taxon>
        <taxon>Flavobacteriia</taxon>
        <taxon>Flavobacteriales</taxon>
        <taxon>Flavobacteriaceae</taxon>
        <taxon>Jejudonia</taxon>
    </lineage>
</organism>
<dbReference type="EMBL" id="JBHTBN010000001">
    <property type="protein sequence ID" value="MFC7356306.1"/>
    <property type="molecule type" value="Genomic_DNA"/>
</dbReference>
<gene>
    <name evidence="6" type="ORF">ACFQO1_01295</name>
</gene>
<keyword evidence="3 5" id="KW-1133">Transmembrane helix</keyword>
<dbReference type="PANTHER" id="PTHR14948:SF25">
    <property type="entry name" value="DUF4190 DOMAIN-CONTAINING PROTEIN"/>
    <property type="match status" value="1"/>
</dbReference>
<reference evidence="7" key="1">
    <citation type="journal article" date="2019" name="Int. J. Syst. Evol. Microbiol.">
        <title>The Global Catalogue of Microorganisms (GCM) 10K type strain sequencing project: providing services to taxonomists for standard genome sequencing and annotation.</title>
        <authorList>
            <consortium name="The Broad Institute Genomics Platform"/>
            <consortium name="The Broad Institute Genome Sequencing Center for Infectious Disease"/>
            <person name="Wu L."/>
            <person name="Ma J."/>
        </authorList>
    </citation>
    <scope>NUCLEOTIDE SEQUENCE [LARGE SCALE GENOMIC DNA]</scope>
    <source>
        <strain evidence="7">CGMCC 1.16306</strain>
    </source>
</reference>
<feature type="transmembrane region" description="Helical" evidence="5">
    <location>
        <begin position="14"/>
        <end position="34"/>
    </location>
</feature>
<dbReference type="InterPro" id="IPR007593">
    <property type="entry name" value="CD225/Dispanin_fam"/>
</dbReference>
<dbReference type="RefSeq" id="WP_380215919.1">
    <property type="nucleotide sequence ID" value="NZ_JBHTBN010000001.1"/>
</dbReference>
<dbReference type="InterPro" id="IPR051423">
    <property type="entry name" value="CD225/Dispanin"/>
</dbReference>
<keyword evidence="7" id="KW-1185">Reference proteome</keyword>
<protein>
    <submittedName>
        <fullName evidence="6">CD225/dispanin family protein</fullName>
    </submittedName>
</protein>
<name>A0ABW2MRH4_9FLAO</name>